<feature type="domain" description="HTH asnC-type" evidence="4">
    <location>
        <begin position="5"/>
        <end position="66"/>
    </location>
</feature>
<dbReference type="PROSITE" id="PS50956">
    <property type="entry name" value="HTH_ASNC_2"/>
    <property type="match status" value="1"/>
</dbReference>
<dbReference type="PRINTS" id="PR00033">
    <property type="entry name" value="HTHASNC"/>
</dbReference>
<dbReference type="AlphaFoldDB" id="A0A9X3MZU6"/>
<keyword evidence="2" id="KW-0238">DNA-binding</keyword>
<dbReference type="Gene3D" id="1.10.10.10">
    <property type="entry name" value="Winged helix-like DNA-binding domain superfamily/Winged helix DNA-binding domain"/>
    <property type="match status" value="1"/>
</dbReference>
<dbReference type="Pfam" id="PF01037">
    <property type="entry name" value="AsnC_trans_reg"/>
    <property type="match status" value="1"/>
</dbReference>
<dbReference type="PROSITE" id="PS00519">
    <property type="entry name" value="HTH_ASNC_1"/>
    <property type="match status" value="1"/>
</dbReference>
<evidence type="ECO:0000256" key="3">
    <source>
        <dbReference type="ARBA" id="ARBA00023163"/>
    </source>
</evidence>
<organism evidence="5 6">
    <name type="scientific">Solirubrobacter ginsenosidimutans</name>
    <dbReference type="NCBI Taxonomy" id="490573"/>
    <lineage>
        <taxon>Bacteria</taxon>
        <taxon>Bacillati</taxon>
        <taxon>Actinomycetota</taxon>
        <taxon>Thermoleophilia</taxon>
        <taxon>Solirubrobacterales</taxon>
        <taxon>Solirubrobacteraceae</taxon>
        <taxon>Solirubrobacter</taxon>
    </lineage>
</organism>
<protein>
    <submittedName>
        <fullName evidence="5">Lrp/AsnC family transcriptional regulator</fullName>
    </submittedName>
</protein>
<dbReference type="InterPro" id="IPR011008">
    <property type="entry name" value="Dimeric_a/b-barrel"/>
</dbReference>
<dbReference type="GO" id="GO:0005829">
    <property type="term" value="C:cytosol"/>
    <property type="evidence" value="ECO:0007669"/>
    <property type="project" value="TreeGrafter"/>
</dbReference>
<accession>A0A9X3MZU6</accession>
<dbReference type="SUPFAM" id="SSF54909">
    <property type="entry name" value="Dimeric alpha+beta barrel"/>
    <property type="match status" value="1"/>
</dbReference>
<reference evidence="5" key="1">
    <citation type="submission" date="2022-10" db="EMBL/GenBank/DDBJ databases">
        <title>The WGS of Solirubrobacter ginsenosidimutans DSM 21036.</title>
        <authorList>
            <person name="Jiang Z."/>
        </authorList>
    </citation>
    <scope>NUCLEOTIDE SEQUENCE</scope>
    <source>
        <strain evidence="5">DSM 21036</strain>
    </source>
</reference>
<dbReference type="Pfam" id="PF13404">
    <property type="entry name" value="HTH_AsnC-type"/>
    <property type="match status" value="1"/>
</dbReference>
<dbReference type="Proteomes" id="UP001149140">
    <property type="component" value="Unassembled WGS sequence"/>
</dbReference>
<dbReference type="EMBL" id="JAPDOD010000052">
    <property type="protein sequence ID" value="MDA0165814.1"/>
    <property type="molecule type" value="Genomic_DNA"/>
</dbReference>
<dbReference type="InterPro" id="IPR036390">
    <property type="entry name" value="WH_DNA-bd_sf"/>
</dbReference>
<comment type="caution">
    <text evidence="5">The sequence shown here is derived from an EMBL/GenBank/DDBJ whole genome shotgun (WGS) entry which is preliminary data.</text>
</comment>
<evidence type="ECO:0000259" key="4">
    <source>
        <dbReference type="PROSITE" id="PS50956"/>
    </source>
</evidence>
<keyword evidence="6" id="KW-1185">Reference proteome</keyword>
<dbReference type="InterPro" id="IPR019885">
    <property type="entry name" value="Tscrpt_reg_HTH_AsnC-type_CS"/>
</dbReference>
<dbReference type="SMART" id="SM00344">
    <property type="entry name" value="HTH_ASNC"/>
    <property type="match status" value="1"/>
</dbReference>
<dbReference type="PANTHER" id="PTHR30154">
    <property type="entry name" value="LEUCINE-RESPONSIVE REGULATORY PROTEIN"/>
    <property type="match status" value="1"/>
</dbReference>
<dbReference type="SUPFAM" id="SSF46785">
    <property type="entry name" value="Winged helix' DNA-binding domain"/>
    <property type="match status" value="1"/>
</dbReference>
<evidence type="ECO:0000256" key="2">
    <source>
        <dbReference type="ARBA" id="ARBA00023125"/>
    </source>
</evidence>
<dbReference type="InterPro" id="IPR000485">
    <property type="entry name" value="AsnC-type_HTH_dom"/>
</dbReference>
<keyword evidence="3" id="KW-0804">Transcription</keyword>
<dbReference type="InterPro" id="IPR019888">
    <property type="entry name" value="Tscrpt_reg_AsnC-like"/>
</dbReference>
<dbReference type="RefSeq" id="WP_270045076.1">
    <property type="nucleotide sequence ID" value="NZ_JAPDOD010000052.1"/>
</dbReference>
<proteinExistence type="predicted"/>
<keyword evidence="1" id="KW-0805">Transcription regulation</keyword>
<dbReference type="PANTHER" id="PTHR30154:SF34">
    <property type="entry name" value="TRANSCRIPTIONAL REGULATOR AZLB"/>
    <property type="match status" value="1"/>
</dbReference>
<evidence type="ECO:0000256" key="1">
    <source>
        <dbReference type="ARBA" id="ARBA00023015"/>
    </source>
</evidence>
<dbReference type="InterPro" id="IPR036388">
    <property type="entry name" value="WH-like_DNA-bd_sf"/>
</dbReference>
<evidence type="ECO:0000313" key="5">
    <source>
        <dbReference type="EMBL" id="MDA0165814.1"/>
    </source>
</evidence>
<dbReference type="GO" id="GO:0043565">
    <property type="term" value="F:sequence-specific DNA binding"/>
    <property type="evidence" value="ECO:0007669"/>
    <property type="project" value="InterPro"/>
</dbReference>
<name>A0A9X3MZU6_9ACTN</name>
<gene>
    <name evidence="5" type="ORF">OM076_36445</name>
</gene>
<evidence type="ECO:0000313" key="6">
    <source>
        <dbReference type="Proteomes" id="UP001149140"/>
    </source>
</evidence>
<dbReference type="GO" id="GO:0043200">
    <property type="term" value="P:response to amino acid"/>
    <property type="evidence" value="ECO:0007669"/>
    <property type="project" value="TreeGrafter"/>
</dbReference>
<sequence length="164" mass="17725">MAVALDEIDVRLLKELQTDADRPNVELARIVGLSPAATLNRVRRMKEAGVIRHITARLDSATAGFALQVYLLVTLARHDDAAERRFAAEVASLDHVISADSVAGEIDAILMLVAHDVAELHVTLSRLSTRGGASRLVTLLRLAELKPSSPLPLRATSVHSRRSA</sequence>
<dbReference type="Gene3D" id="3.30.70.920">
    <property type="match status" value="1"/>
</dbReference>
<dbReference type="InterPro" id="IPR019887">
    <property type="entry name" value="Tscrpt_reg_AsnC/Lrp_C"/>
</dbReference>